<dbReference type="PROSITE" id="PS00667">
    <property type="entry name" value="COMPLEX1_ND1_1"/>
    <property type="match status" value="1"/>
</dbReference>
<gene>
    <name evidence="10" type="primary">NADH1</name>
</gene>
<sequence>MNLNILVGSGFFYFLNLLFLVIPVLLSVAILIFLERKVLGFIQFRKGPNLVGPYGIFQSFADGLKLFVKENFSPSSSNSFLYFFSPVLFLFISILLWGVIPVSTSGVNICLSVLFVITLSSLSVYGILGAGWSSNSKYSLLGSVRAVAQVISYEVSFGLILISLVVLVGSWGFFSFFEFQSFGVLMVFPCFPLFLMWYISSLAETSRTPFDLSEGESELVSGYNVEYSGAPFAFFFIGEYANIIFINIVSVLLFLNPVLFFNNVFLLIMFLGIESVLMILSFLWVRASFPRVRYDQLMMIMWKNFLPLSIGLIIFYVFIIFFFFGFPSFY</sequence>
<dbReference type="EMBL" id="FN562580">
    <property type="protein sequence ID" value="CBH40150.1"/>
    <property type="molecule type" value="Genomic_DNA"/>
</dbReference>
<comment type="catalytic activity">
    <reaction evidence="8">
        <text>a ubiquinone + NADH + 5 H(+)(in) = a ubiquinol + NAD(+) + 4 H(+)(out)</text>
        <dbReference type="Rhea" id="RHEA:29091"/>
        <dbReference type="Rhea" id="RHEA-COMP:9565"/>
        <dbReference type="Rhea" id="RHEA-COMP:9566"/>
        <dbReference type="ChEBI" id="CHEBI:15378"/>
        <dbReference type="ChEBI" id="CHEBI:16389"/>
        <dbReference type="ChEBI" id="CHEBI:17976"/>
        <dbReference type="ChEBI" id="CHEBI:57540"/>
        <dbReference type="ChEBI" id="CHEBI:57945"/>
        <dbReference type="EC" id="7.1.1.2"/>
    </reaction>
</comment>
<dbReference type="InterPro" id="IPR001694">
    <property type="entry name" value="NADH_UbQ_OxRdtase_su1/FPO"/>
</dbReference>
<protein>
    <recommendedName>
        <fullName evidence="3 8">NADH-ubiquinone oxidoreductase chain 1</fullName>
        <ecNumber evidence="8">7.1.1.2</ecNumber>
    </recommendedName>
</protein>
<keyword evidence="5 9" id="KW-1133">Transmembrane helix</keyword>
<dbReference type="PANTHER" id="PTHR11432">
    <property type="entry name" value="NADH DEHYDROGENASE SUBUNIT 1"/>
    <property type="match status" value="1"/>
</dbReference>
<keyword evidence="8" id="KW-0830">Ubiquinone</keyword>
<accession>D3H5X6</accession>
<keyword evidence="7" id="KW-0520">NAD</keyword>
<proteinExistence type="inferred from homology"/>
<comment type="similarity">
    <text evidence="2 7">Belongs to the complex I subunit 1 family.</text>
</comment>
<evidence type="ECO:0000256" key="8">
    <source>
        <dbReference type="RuleBase" id="RU000473"/>
    </source>
</evidence>
<evidence type="ECO:0000256" key="3">
    <source>
        <dbReference type="ARBA" id="ARBA00021009"/>
    </source>
</evidence>
<dbReference type="GO" id="GO:0008137">
    <property type="term" value="F:NADH dehydrogenase (ubiquinone) activity"/>
    <property type="evidence" value="ECO:0007669"/>
    <property type="project" value="UniProtKB-EC"/>
</dbReference>
<dbReference type="PANTHER" id="PTHR11432:SF3">
    <property type="entry name" value="NADH-UBIQUINONE OXIDOREDUCTASE CHAIN 1"/>
    <property type="match status" value="1"/>
</dbReference>
<dbReference type="InterPro" id="IPR018086">
    <property type="entry name" value="NADH_UbQ_OxRdtase_su1_CS"/>
</dbReference>
<evidence type="ECO:0000256" key="7">
    <source>
        <dbReference type="RuleBase" id="RU000471"/>
    </source>
</evidence>
<dbReference type="GO" id="GO:0005743">
    <property type="term" value="C:mitochondrial inner membrane"/>
    <property type="evidence" value="ECO:0007669"/>
    <property type="project" value="UniProtKB-SubCell"/>
</dbReference>
<evidence type="ECO:0000256" key="1">
    <source>
        <dbReference type="ARBA" id="ARBA00004141"/>
    </source>
</evidence>
<keyword evidence="4 7" id="KW-0812">Transmembrane</keyword>
<organism evidence="10">
    <name type="scientific">Astrospartus mediterraneus</name>
    <name type="common">Basket sea star</name>
    <name type="synonym">Euryale mediterraneus</name>
    <dbReference type="NCBI Taxonomy" id="691888"/>
    <lineage>
        <taxon>Eukaryota</taxon>
        <taxon>Metazoa</taxon>
        <taxon>Echinodermata</taxon>
        <taxon>Eleutherozoa</taxon>
        <taxon>Asterozoa</taxon>
        <taxon>Ophiuroidea</taxon>
        <taxon>Ophiuridea</taxon>
        <taxon>Euryalida</taxon>
        <taxon>Gorgonocephalidae</taxon>
        <taxon>Astrospartus</taxon>
    </lineage>
</organism>
<evidence type="ECO:0000256" key="6">
    <source>
        <dbReference type="ARBA" id="ARBA00023136"/>
    </source>
</evidence>
<dbReference type="GO" id="GO:0003954">
    <property type="term" value="F:NADH dehydrogenase activity"/>
    <property type="evidence" value="ECO:0007669"/>
    <property type="project" value="TreeGrafter"/>
</dbReference>
<feature type="transmembrane region" description="Helical" evidence="9">
    <location>
        <begin position="80"/>
        <end position="100"/>
    </location>
</feature>
<feature type="transmembrane region" description="Helical" evidence="9">
    <location>
        <begin position="12"/>
        <end position="34"/>
    </location>
</feature>
<dbReference type="AlphaFoldDB" id="D3H5X6"/>
<comment type="subcellular location">
    <subcellularLocation>
        <location evidence="1">Membrane</location>
        <topology evidence="1">Multi-pass membrane protein</topology>
    </subcellularLocation>
    <subcellularLocation>
        <location evidence="7">Mitochondrion inner membrane</location>
        <topology evidence="7">Multi-pass membrane protein</topology>
    </subcellularLocation>
</comment>
<keyword evidence="8 10" id="KW-0496">Mitochondrion</keyword>
<keyword evidence="6 9" id="KW-0472">Membrane</keyword>
<dbReference type="HAMAP" id="MF_01350">
    <property type="entry name" value="NDH1_NuoH"/>
    <property type="match status" value="1"/>
</dbReference>
<feature type="transmembrane region" description="Helical" evidence="9">
    <location>
        <begin position="106"/>
        <end position="130"/>
    </location>
</feature>
<evidence type="ECO:0000256" key="2">
    <source>
        <dbReference type="ARBA" id="ARBA00010535"/>
    </source>
</evidence>
<feature type="transmembrane region" description="Helical" evidence="9">
    <location>
        <begin position="260"/>
        <end position="285"/>
    </location>
</feature>
<feature type="transmembrane region" description="Helical" evidence="9">
    <location>
        <begin position="232"/>
        <end position="254"/>
    </location>
</feature>
<dbReference type="PROSITE" id="PS00668">
    <property type="entry name" value="COMPLEX1_ND1_2"/>
    <property type="match status" value="1"/>
</dbReference>
<reference evidence="10" key="1">
    <citation type="journal article" date="2010" name="Mol. Phylogenet. Evol.">
        <title>Mitochondrial genome evolution in Ophiuroidea, Echinoidea, and Holothuroidea: Insights in phylogenetic relationships of Echinodermata.</title>
        <authorList>
            <person name="Perseke M."/>
            <person name="Bernhard D."/>
            <person name="Fritzsch G."/>
            <person name="Bruemmer F."/>
            <person name="Stadler P.F."/>
            <person name="Schlegel M."/>
        </authorList>
    </citation>
    <scope>NUCLEOTIDE SEQUENCE</scope>
</reference>
<dbReference type="GO" id="GO:0009060">
    <property type="term" value="P:aerobic respiration"/>
    <property type="evidence" value="ECO:0007669"/>
    <property type="project" value="TreeGrafter"/>
</dbReference>
<geneLocation type="mitochondrion" evidence="10"/>
<dbReference type="Pfam" id="PF00146">
    <property type="entry name" value="NADHdh"/>
    <property type="match status" value="1"/>
</dbReference>
<evidence type="ECO:0000256" key="5">
    <source>
        <dbReference type="ARBA" id="ARBA00022989"/>
    </source>
</evidence>
<feature type="transmembrane region" description="Helical" evidence="9">
    <location>
        <begin position="151"/>
        <end position="173"/>
    </location>
</feature>
<evidence type="ECO:0000256" key="9">
    <source>
        <dbReference type="SAM" id="Phobius"/>
    </source>
</evidence>
<dbReference type="EC" id="7.1.1.2" evidence="8"/>
<evidence type="ECO:0000256" key="4">
    <source>
        <dbReference type="ARBA" id="ARBA00022692"/>
    </source>
</evidence>
<evidence type="ECO:0000313" key="10">
    <source>
        <dbReference type="EMBL" id="CBH40150.1"/>
    </source>
</evidence>
<feature type="transmembrane region" description="Helical" evidence="9">
    <location>
        <begin position="305"/>
        <end position="326"/>
    </location>
</feature>
<name>D3H5X6_ASTMD</name>
<feature type="transmembrane region" description="Helical" evidence="9">
    <location>
        <begin position="179"/>
        <end position="199"/>
    </location>
</feature>